<organism evidence="2 3">
    <name type="scientific">Kinneretia aquatilis</name>
    <dbReference type="NCBI Taxonomy" id="2070761"/>
    <lineage>
        <taxon>Bacteria</taxon>
        <taxon>Pseudomonadati</taxon>
        <taxon>Pseudomonadota</taxon>
        <taxon>Betaproteobacteria</taxon>
        <taxon>Burkholderiales</taxon>
        <taxon>Sphaerotilaceae</taxon>
        <taxon>Roseateles</taxon>
    </lineage>
</organism>
<accession>A0A2N8KZX6</accession>
<evidence type="ECO:0000313" key="2">
    <source>
        <dbReference type="EMBL" id="PND39007.1"/>
    </source>
</evidence>
<dbReference type="Gene3D" id="2.60.40.3440">
    <property type="match status" value="1"/>
</dbReference>
<keyword evidence="3" id="KW-1185">Reference proteome</keyword>
<proteinExistence type="predicted"/>
<keyword evidence="1" id="KW-0732">Signal</keyword>
<feature type="chain" id="PRO_5014989992" evidence="1">
    <location>
        <begin position="25"/>
        <end position="809"/>
    </location>
</feature>
<name>A0A2N8KZX6_9BURK</name>
<dbReference type="AlphaFoldDB" id="A0A2N8KZX6"/>
<dbReference type="EMBL" id="POSP01000003">
    <property type="protein sequence ID" value="PND39007.1"/>
    <property type="molecule type" value="Genomic_DNA"/>
</dbReference>
<gene>
    <name evidence="2" type="ORF">C1O66_16720</name>
</gene>
<dbReference type="Proteomes" id="UP000235916">
    <property type="component" value="Unassembled WGS sequence"/>
</dbReference>
<comment type="caution">
    <text evidence="2">The sequence shown here is derived from an EMBL/GenBank/DDBJ whole genome shotgun (WGS) entry which is preliminary data.</text>
</comment>
<dbReference type="OrthoDB" id="5720638at2"/>
<reference evidence="2 3" key="1">
    <citation type="submission" date="2018-01" db="EMBL/GenBank/DDBJ databases">
        <title>Draft genome sequence of Paucibacter aquatile CR182 isolated from freshwater of the Nakdong River.</title>
        <authorList>
            <person name="Choi A."/>
            <person name="Chung E.J."/>
        </authorList>
    </citation>
    <scope>NUCLEOTIDE SEQUENCE [LARGE SCALE GENOMIC DNA]</scope>
    <source>
        <strain evidence="2 3">CR182</strain>
    </source>
</reference>
<protein>
    <submittedName>
        <fullName evidence="2">Uncharacterized protein</fullName>
    </submittedName>
</protein>
<dbReference type="Pfam" id="PF17963">
    <property type="entry name" value="Big_9"/>
    <property type="match status" value="1"/>
</dbReference>
<evidence type="ECO:0000256" key="1">
    <source>
        <dbReference type="SAM" id="SignalP"/>
    </source>
</evidence>
<feature type="signal peptide" evidence="1">
    <location>
        <begin position="1"/>
        <end position="24"/>
    </location>
</feature>
<evidence type="ECO:0000313" key="3">
    <source>
        <dbReference type="Proteomes" id="UP000235916"/>
    </source>
</evidence>
<dbReference type="PROSITE" id="PS51257">
    <property type="entry name" value="PROKAR_LIPOPROTEIN"/>
    <property type="match status" value="1"/>
</dbReference>
<sequence>MAPPRPARLGLSAALSPLSLLLLSACGGGGGESPTPAPAPAPIALSLSADEASLPWNKAFVLKPLANDSASKGSLSLAAVGTPSHGTVKIVGNELEYTPVAGYVGPDSFSYTAQAEDGGKASINVNLKVQAALTLQGLVSDGPIANAQVSASVGGKSFSAAADGNGAYRLTVLSDSVSEPIQLSASGAGAQSHVRLSSSLGDLASLARLADKAGVLGASQAAGTTISHYSTALQVLMREANQNQLPTTLAQIKSLSRQVSGERLQDMALAIKLVVDKGAALPAGIVDTAALVGQASGAVSAFLNQQASSNSSAYQAALREVSAGEGLGAAAPSFAPSQAFRLVQSVQTLNTSGGFVIDFQPDGKARVLNSQFGESASWVADAEGVTLTLDQPYGRTSVTSELDPGTGQQVQVQLRYEITGLRFRQLTGDLDGGTQALSLRTREKVLSGPQTGQIRKEQWTASGLVKASDAKQLTPLAGGFQVGERIAGVQSIDDGHGADILEFTGADTARLLRSGTQFKWRLSEGRFILSTPVFERSYAELANDDSLGMKYLIAVDTQDGATRRAHEVAAVGVEGQVFSDSPWIYSRWQHGFAPEISFEIGSRGVGNQVQRNPDGSETRFPLSWSLTADGALRLQRGSTVREWKLLQNRQGRMVVLEGVGSTARVSGWRVNVYTSNMAPAGPGSNLLIGSDGESYPLRVNLTLSSTGQLTGGGYDFHKLKGTMTPCTFSGDISCIGASNSFGTATQSGPLNKNGSNAEVTLNMAADSYGYSFNGRVQGMVWSGTWTKVATPNSSLTGSGSFSVNLILGP</sequence>
<dbReference type="RefSeq" id="WP_102768924.1">
    <property type="nucleotide sequence ID" value="NZ_POSP01000003.1"/>
</dbReference>